<feature type="region of interest" description="Disordered" evidence="1">
    <location>
        <begin position="265"/>
        <end position="347"/>
    </location>
</feature>
<organism evidence="3 4">
    <name type="scientific">Ascobolus immersus RN42</name>
    <dbReference type="NCBI Taxonomy" id="1160509"/>
    <lineage>
        <taxon>Eukaryota</taxon>
        <taxon>Fungi</taxon>
        <taxon>Dikarya</taxon>
        <taxon>Ascomycota</taxon>
        <taxon>Pezizomycotina</taxon>
        <taxon>Pezizomycetes</taxon>
        <taxon>Pezizales</taxon>
        <taxon>Ascobolaceae</taxon>
        <taxon>Ascobolus</taxon>
    </lineage>
</organism>
<dbReference type="EMBL" id="ML119727">
    <property type="protein sequence ID" value="RPA77383.1"/>
    <property type="molecule type" value="Genomic_DNA"/>
</dbReference>
<feature type="transmembrane region" description="Helical" evidence="2">
    <location>
        <begin position="30"/>
        <end position="57"/>
    </location>
</feature>
<proteinExistence type="predicted"/>
<dbReference type="AlphaFoldDB" id="A0A3N4HU42"/>
<protein>
    <submittedName>
        <fullName evidence="3">Uncharacterized protein</fullName>
    </submittedName>
</protein>
<keyword evidence="4" id="KW-1185">Reference proteome</keyword>
<feature type="transmembrane region" description="Helical" evidence="2">
    <location>
        <begin position="115"/>
        <end position="133"/>
    </location>
</feature>
<dbReference type="Proteomes" id="UP000275078">
    <property type="component" value="Unassembled WGS sequence"/>
</dbReference>
<keyword evidence="2" id="KW-0472">Membrane</keyword>
<evidence type="ECO:0000313" key="3">
    <source>
        <dbReference type="EMBL" id="RPA77383.1"/>
    </source>
</evidence>
<sequence>MDQEKEESRLDPLISQNAPVNALQNHYERLVAFSLLCLACCFPSMVPLIVVSVSVGLRCVVWKFLEDDDMVNGGSLATRALTLYRSSGQQNLGKVPVWVYIHDPRFFIHRRTALALFRSAVAVLFIAAAGVSVRNPSLPTNMTSYGASHLATHMESVGRPVVDAVQLLWSLSSQSLLPDETDNVSRITNTHITRQYTCYDGSSLGIFHCYVSDGILDLETITLTAKDFKWKLEDNVRIDAARSKGGHMQPKTELLSDGDEADLVSVTNSGKVDNVPTEQGVRGNRGNDSGELDGLNDEENKQSSTNSGKADNALNGQGSGGKGRNDSDEIDDLNDEENFGPPTNTGKVETKLVVVEEEELFAAHPPTSTGLISNKFNIIEDEAACTVDAPNSTGKVENKLGVAEDDQSRPTTHSPTE</sequence>
<evidence type="ECO:0000313" key="4">
    <source>
        <dbReference type="Proteomes" id="UP000275078"/>
    </source>
</evidence>
<accession>A0A3N4HU42</accession>
<evidence type="ECO:0000256" key="2">
    <source>
        <dbReference type="SAM" id="Phobius"/>
    </source>
</evidence>
<keyword evidence="2" id="KW-1133">Transmembrane helix</keyword>
<evidence type="ECO:0000256" key="1">
    <source>
        <dbReference type="SAM" id="MobiDB-lite"/>
    </source>
</evidence>
<keyword evidence="2" id="KW-0812">Transmembrane</keyword>
<reference evidence="3 4" key="1">
    <citation type="journal article" date="2018" name="Nat. Ecol. Evol.">
        <title>Pezizomycetes genomes reveal the molecular basis of ectomycorrhizal truffle lifestyle.</title>
        <authorList>
            <person name="Murat C."/>
            <person name="Payen T."/>
            <person name="Noel B."/>
            <person name="Kuo A."/>
            <person name="Morin E."/>
            <person name="Chen J."/>
            <person name="Kohler A."/>
            <person name="Krizsan K."/>
            <person name="Balestrini R."/>
            <person name="Da Silva C."/>
            <person name="Montanini B."/>
            <person name="Hainaut M."/>
            <person name="Levati E."/>
            <person name="Barry K.W."/>
            <person name="Belfiori B."/>
            <person name="Cichocki N."/>
            <person name="Clum A."/>
            <person name="Dockter R.B."/>
            <person name="Fauchery L."/>
            <person name="Guy J."/>
            <person name="Iotti M."/>
            <person name="Le Tacon F."/>
            <person name="Lindquist E.A."/>
            <person name="Lipzen A."/>
            <person name="Malagnac F."/>
            <person name="Mello A."/>
            <person name="Molinier V."/>
            <person name="Miyauchi S."/>
            <person name="Poulain J."/>
            <person name="Riccioni C."/>
            <person name="Rubini A."/>
            <person name="Sitrit Y."/>
            <person name="Splivallo R."/>
            <person name="Traeger S."/>
            <person name="Wang M."/>
            <person name="Zifcakova L."/>
            <person name="Wipf D."/>
            <person name="Zambonelli A."/>
            <person name="Paolocci F."/>
            <person name="Nowrousian M."/>
            <person name="Ottonello S."/>
            <person name="Baldrian P."/>
            <person name="Spatafora J.W."/>
            <person name="Henrissat B."/>
            <person name="Nagy L.G."/>
            <person name="Aury J.M."/>
            <person name="Wincker P."/>
            <person name="Grigoriev I.V."/>
            <person name="Bonfante P."/>
            <person name="Martin F.M."/>
        </authorList>
    </citation>
    <scope>NUCLEOTIDE SEQUENCE [LARGE SCALE GENOMIC DNA]</scope>
    <source>
        <strain evidence="3 4">RN42</strain>
    </source>
</reference>
<name>A0A3N4HU42_ASCIM</name>
<gene>
    <name evidence="3" type="ORF">BJ508DRAFT_330236</name>
</gene>
<feature type="compositionally biased region" description="Acidic residues" evidence="1">
    <location>
        <begin position="328"/>
        <end position="338"/>
    </location>
</feature>
<feature type="region of interest" description="Disordered" evidence="1">
    <location>
        <begin position="389"/>
        <end position="417"/>
    </location>
</feature>